<dbReference type="InterPro" id="IPR009649">
    <property type="entry name" value="TraU"/>
</dbReference>
<feature type="region of interest" description="Disordered" evidence="1">
    <location>
        <begin position="323"/>
        <end position="348"/>
    </location>
</feature>
<reference evidence="2 5" key="2">
    <citation type="submission" date="2020-12" db="EMBL/GenBank/DDBJ databases">
        <title>FDA dAtabase for Regulatory Grade micrObial Sequences (FDA-ARGOS): Supporting development and validation of Infectious Disease Dx tests.</title>
        <authorList>
            <person name="Sproer C."/>
            <person name="Gronow S."/>
            <person name="Severitt S."/>
            <person name="Schroder I."/>
            <person name="Tallon L."/>
            <person name="Sadzewicz L."/>
            <person name="Zhao X."/>
            <person name="Boylan J."/>
            <person name="Ott S."/>
            <person name="Bowen H."/>
            <person name="Vavikolanu K."/>
            <person name="Mehta A."/>
            <person name="Aluvathingal J."/>
            <person name="Nadendla S."/>
            <person name="Lowell S."/>
            <person name="Myers T."/>
            <person name="Yan Y."/>
            <person name="Sichtig H."/>
        </authorList>
    </citation>
    <scope>NUCLEOTIDE SEQUENCE [LARGE SCALE GENOMIC DNA]</scope>
    <source>
        <strain evidence="2 5">FDAARGOS_890</strain>
        <plasmid evidence="2 5">unnamed</plasmid>
    </source>
</reference>
<proteinExistence type="predicted"/>
<evidence type="ECO:0000313" key="3">
    <source>
        <dbReference type="EMBL" id="SDZ62452.1"/>
    </source>
</evidence>
<feature type="compositionally biased region" description="Polar residues" evidence="1">
    <location>
        <begin position="336"/>
        <end position="348"/>
    </location>
</feature>
<keyword evidence="2" id="KW-0614">Plasmid</keyword>
<protein>
    <submittedName>
        <fullName evidence="3">Conjugal transfer pilus assembly protein TraU</fullName>
    </submittedName>
    <submittedName>
        <fullName evidence="2">TraU family protein</fullName>
    </submittedName>
</protein>
<dbReference type="EMBL" id="FNPE01000049">
    <property type="protein sequence ID" value="SDZ62452.1"/>
    <property type="molecule type" value="Genomic_DNA"/>
</dbReference>
<sequence>MKSTILRALAILGILVASLFGLDEAYAQEEGAGSGDTSSARAIDCSNYSPLETMFKDVCWSGMFPFRLMGATFMDGKSGVPTDANKDILCKCGGSLSDAKLPRIGFTLGFWAPAKIMDVTRKPYCLPSLGGMKLPLAGAEFLNGGANMGRGGLNSFFANWALYTFPIIYMLRLIDDGACPPDGMTEFDLLQVSPAFPNWNDVLGRYTTFINPEMLLFTGVTSLFALPVDAASSSFGTPINAFFWTAGAWGPMYPITGFASGSGDTKADPVSLTSLTAVRGISLLHRLGLLNETIGKANVCERNPRFVIRKDAYRWQFLAPSPESNGRLPGAPPPTATTSQVREVNPPSRFSTCNHATGASSAAWGMWRDVPATGEDHSYLIFQWTDCCFGITP</sequence>
<evidence type="ECO:0000313" key="4">
    <source>
        <dbReference type="Proteomes" id="UP000183417"/>
    </source>
</evidence>
<reference evidence="3 4" key="1">
    <citation type="submission" date="2016-10" db="EMBL/GenBank/DDBJ databases">
        <authorList>
            <person name="de Groot N.N."/>
        </authorList>
    </citation>
    <scope>NUCLEOTIDE SEQUENCE [LARGE SCALE GENOMIC DNA]</scope>
    <source>
        <strain evidence="3 4">LMG 24775</strain>
    </source>
</reference>
<geneLocation type="plasmid" evidence="2 5">
    <name>unnamed</name>
</geneLocation>
<evidence type="ECO:0000313" key="2">
    <source>
        <dbReference type="EMBL" id="QPS84891.1"/>
    </source>
</evidence>
<dbReference type="KEGG" id="dla:I6G47_32585"/>
<evidence type="ECO:0000256" key="1">
    <source>
        <dbReference type="SAM" id="MobiDB-lite"/>
    </source>
</evidence>
<dbReference type="Proteomes" id="UP000595064">
    <property type="component" value="Plasmid unnamed"/>
</dbReference>
<keyword evidence="5" id="KW-1185">Reference proteome</keyword>
<name>A0A1H3UIX6_9BURK</name>
<accession>A0A1H3UIX6</accession>
<dbReference type="GeneID" id="94689016"/>
<dbReference type="Proteomes" id="UP000183417">
    <property type="component" value="Unassembled WGS sequence"/>
</dbReference>
<dbReference type="RefSeq" id="WP_143044722.1">
    <property type="nucleotide sequence ID" value="NZ_CP065749.1"/>
</dbReference>
<dbReference type="AlphaFoldDB" id="A0A1H3UIX6"/>
<evidence type="ECO:0000313" key="5">
    <source>
        <dbReference type="Proteomes" id="UP000595064"/>
    </source>
</evidence>
<gene>
    <name evidence="2" type="ORF">I6G47_32585</name>
    <name evidence="3" type="ORF">SAMN05421547_1496</name>
</gene>
<dbReference type="EMBL" id="CP065749">
    <property type="protein sequence ID" value="QPS84891.1"/>
    <property type="molecule type" value="Genomic_DNA"/>
</dbReference>
<organism evidence="3 4">
    <name type="scientific">Delftia lacustris</name>
    <dbReference type="NCBI Taxonomy" id="558537"/>
    <lineage>
        <taxon>Bacteria</taxon>
        <taxon>Pseudomonadati</taxon>
        <taxon>Pseudomonadota</taxon>
        <taxon>Betaproteobacteria</taxon>
        <taxon>Burkholderiales</taxon>
        <taxon>Comamonadaceae</taxon>
        <taxon>Delftia</taxon>
    </lineage>
</organism>
<dbReference type="Pfam" id="PF06834">
    <property type="entry name" value="TraU"/>
    <property type="match status" value="1"/>
</dbReference>